<feature type="region of interest" description="Disordered" evidence="1">
    <location>
        <begin position="757"/>
        <end position="779"/>
    </location>
</feature>
<dbReference type="AlphaFoldDB" id="A0A4P7NGM9"/>
<feature type="compositionally biased region" description="Basic and acidic residues" evidence="1">
    <location>
        <begin position="31"/>
        <end position="45"/>
    </location>
</feature>
<feature type="region of interest" description="Disordered" evidence="1">
    <location>
        <begin position="507"/>
        <end position="642"/>
    </location>
</feature>
<evidence type="ECO:0000313" key="3">
    <source>
        <dbReference type="Proteomes" id="UP000294847"/>
    </source>
</evidence>
<feature type="region of interest" description="Disordered" evidence="1">
    <location>
        <begin position="797"/>
        <end position="819"/>
    </location>
</feature>
<dbReference type="Proteomes" id="UP000294847">
    <property type="component" value="Chromosome 4"/>
</dbReference>
<name>A0A4P7NGM9_PYROR</name>
<feature type="region of interest" description="Disordered" evidence="1">
    <location>
        <begin position="1"/>
        <end position="63"/>
    </location>
</feature>
<dbReference type="EMBL" id="CP034207">
    <property type="protein sequence ID" value="QBZ61097.1"/>
    <property type="molecule type" value="Genomic_DNA"/>
</dbReference>
<feature type="compositionally biased region" description="Basic residues" evidence="1">
    <location>
        <begin position="804"/>
        <end position="814"/>
    </location>
</feature>
<feature type="compositionally biased region" description="Basic and acidic residues" evidence="1">
    <location>
        <begin position="975"/>
        <end position="987"/>
    </location>
</feature>
<feature type="compositionally biased region" description="Polar residues" evidence="1">
    <location>
        <begin position="301"/>
        <end position="310"/>
    </location>
</feature>
<feature type="compositionally biased region" description="Polar residues" evidence="1">
    <location>
        <begin position="48"/>
        <end position="58"/>
    </location>
</feature>
<feature type="compositionally biased region" description="Basic and acidic residues" evidence="1">
    <location>
        <begin position="464"/>
        <end position="476"/>
    </location>
</feature>
<organism evidence="2 3">
    <name type="scientific">Pyricularia oryzae</name>
    <name type="common">Rice blast fungus</name>
    <name type="synonym">Magnaporthe oryzae</name>
    <dbReference type="NCBI Taxonomy" id="318829"/>
    <lineage>
        <taxon>Eukaryota</taxon>
        <taxon>Fungi</taxon>
        <taxon>Dikarya</taxon>
        <taxon>Ascomycota</taxon>
        <taxon>Pezizomycotina</taxon>
        <taxon>Sordariomycetes</taxon>
        <taxon>Sordariomycetidae</taxon>
        <taxon>Magnaporthales</taxon>
        <taxon>Pyriculariaceae</taxon>
        <taxon>Pyricularia</taxon>
    </lineage>
</organism>
<proteinExistence type="predicted"/>
<feature type="compositionally biased region" description="Polar residues" evidence="1">
    <location>
        <begin position="220"/>
        <end position="230"/>
    </location>
</feature>
<feature type="region of interest" description="Disordered" evidence="1">
    <location>
        <begin position="217"/>
        <end position="310"/>
    </location>
</feature>
<feature type="compositionally biased region" description="Polar residues" evidence="1">
    <location>
        <begin position="632"/>
        <end position="642"/>
    </location>
</feature>
<evidence type="ECO:0000313" key="2">
    <source>
        <dbReference type="EMBL" id="QBZ61097.1"/>
    </source>
</evidence>
<feature type="compositionally biased region" description="Polar residues" evidence="1">
    <location>
        <begin position="612"/>
        <end position="624"/>
    </location>
</feature>
<evidence type="ECO:0000256" key="1">
    <source>
        <dbReference type="SAM" id="MobiDB-lite"/>
    </source>
</evidence>
<feature type="region of interest" description="Disordered" evidence="1">
    <location>
        <begin position="975"/>
        <end position="1023"/>
    </location>
</feature>
<accession>A0A4P7NGM9</accession>
<feature type="compositionally biased region" description="Low complexity" evidence="1">
    <location>
        <begin position="531"/>
        <end position="548"/>
    </location>
</feature>
<feature type="compositionally biased region" description="Basic and acidic residues" evidence="1">
    <location>
        <begin position="1001"/>
        <end position="1014"/>
    </location>
</feature>
<feature type="region of interest" description="Disordered" evidence="1">
    <location>
        <begin position="452"/>
        <end position="477"/>
    </location>
</feature>
<reference evidence="2 3" key="1">
    <citation type="journal article" date="2019" name="Mol. Biol. Evol.">
        <title>Blast fungal genomes show frequent chromosomal changes, gene gains and losses, and effector gene turnover.</title>
        <authorList>
            <person name="Gomez Luciano L.B."/>
            <person name="Jason Tsai I."/>
            <person name="Chuma I."/>
            <person name="Tosa Y."/>
            <person name="Chen Y.H."/>
            <person name="Li J.Y."/>
            <person name="Li M.Y."/>
            <person name="Jade Lu M.Y."/>
            <person name="Nakayashiki H."/>
            <person name="Li W.H."/>
        </authorList>
    </citation>
    <scope>NUCLEOTIDE SEQUENCE [LARGE SCALE GENOMIC DNA]</scope>
    <source>
        <strain evidence="2">MZ5-1-6</strain>
    </source>
</reference>
<sequence>MSTRERGALGSAARQWPMGPSGNCINQGRRGPGEHSDDTCSRAVEESLVTSPQSSSTKPHGPWGRVLLCMTPPTSAGSIGGHSVASGPEMEAGFKIGNSRLTSWSRWWLVGILGRTAVLVGNGMLARDNRRRKEAQFSRSCNNAELDNRSVESGKETRSLRRQLFTSHNSEVTASMHALTSTSRHSEEMRTVYCFDFLDGPTQPSERRQPLFKLMKSNGAGDTQTVNQASTDHHQPQRLMDSDTDVGSLPSKLGPFKLDSRSPSKCTTSEDEQVPEKTAKEFGLQPKEMTASWTPGHKGTNDQTFTSSSQLPPELLSRATYQPESAKPLSVSQPSASCNKAPASRCFHESIDNANILSFQAMDYRQDTRGTASLGSNFRREQRVTPPCSPHRLKSTYGVGSTPTPIRGDFIEVSSPAKIPSPPSQPDEFSAHGVTLHLSLTESQMDRLTEVISRPNSPHKGSRRGRDADVAKEGLQRSHIRAFSEDEILTTPPLVRSQRDALDSLVRKNASTRSRSHFRYNEQHAPSTMQADTSASFADRAASSLRSRSPAKKFTRTEKGRHVNDGYSPYTTSSIAQRRGVPHPLVDTMTAQQQGSPSHRRTPIEILRNDDSSAYSRSWQTITHTTRDDSPSRVTFQEHPSSSIYSVFEEQGDYDDDGSMAHLTPLPARNAAGAMAEADILRSLAEYESLYSRSGLSQQPQAQKPGDPKLLSIKTGIGQIEQFPRIYSPLTPYIESMEDKIPRRKVLIGEHGWLERTGVPTEDGHGNASAAPQQQPPKKGIFESLKKVAKEVVELADMKTSARGPHRPSNKRPPNRLDISLNPREQSLFYCELEFLMTTALDGYLTTQFQAGRVQADKLSKVADAWRQKGRPGVVGFRYDLETQLDIMLLHLYDFKFYGADCTSPAVVTGLLEMVKTDARAMRVRTFCQPDLVMAKQLLDAQKLFNILGCREHLQLQLHETVRFFKLVVNPEKDVHPETADKARDDGSGSPARGSPRCTGRSRDQQMRCSDRRWQSQSPARKR</sequence>
<feature type="region of interest" description="Disordered" evidence="1">
    <location>
        <begin position="380"/>
        <end position="405"/>
    </location>
</feature>
<feature type="compositionally biased region" description="Basic and acidic residues" evidence="1">
    <location>
        <begin position="555"/>
        <end position="564"/>
    </location>
</feature>
<protein>
    <submittedName>
        <fullName evidence="2">Uncharacterized protein</fullName>
    </submittedName>
</protein>
<gene>
    <name evidence="2" type="ORF">PoMZ_08043</name>
</gene>